<dbReference type="Pfam" id="PF01965">
    <property type="entry name" value="DJ-1_PfpI"/>
    <property type="match status" value="1"/>
</dbReference>
<dbReference type="STRING" id="1054147.F4PU16"/>
<dbReference type="KEGG" id="dfa:DFA_01670"/>
<dbReference type="PANTHER" id="PTHR48094:SF12">
    <property type="entry name" value="PARKINSON DISEASE PROTEIN 7 HOMOLOG"/>
    <property type="match status" value="1"/>
</dbReference>
<dbReference type="Gene3D" id="3.40.50.880">
    <property type="match status" value="1"/>
</dbReference>
<evidence type="ECO:0000256" key="1">
    <source>
        <dbReference type="ARBA" id="ARBA00022737"/>
    </source>
</evidence>
<feature type="domain" description="DJ-1/PfpI" evidence="2">
    <location>
        <begin position="3"/>
        <end position="169"/>
    </location>
</feature>
<sequence length="193" mass="20679">MTKTVLVPIAQSSEEMEAIIIVDCLRRAGVTVTLATVHEYSLEITASRGVKIIADAFIKDVDQESFDAIILPGGMPGATHLSNCQILIDLLKKQKESGKLYGAICAAPAVVLAKHGLLDGKQSFTCYPNPTHSDLLGAGYQNKSVVVDGNLITSQGPGTTFDFALTIIHQLLGQEKRDEICKSLIYSSPSCCQ</sequence>
<dbReference type="SUPFAM" id="SSF52317">
    <property type="entry name" value="Class I glutamine amidotransferase-like"/>
    <property type="match status" value="1"/>
</dbReference>
<dbReference type="FunFam" id="3.40.50.880:FF:000015">
    <property type="entry name" value="Protein DJ-1 homolog C"/>
    <property type="match status" value="1"/>
</dbReference>
<dbReference type="InterPro" id="IPR006287">
    <property type="entry name" value="DJ-1"/>
</dbReference>
<evidence type="ECO:0000313" key="4">
    <source>
        <dbReference type="Proteomes" id="UP000007797"/>
    </source>
</evidence>
<name>F4PU16_CACFS</name>
<dbReference type="GeneID" id="14873176"/>
<dbReference type="InterPro" id="IPR002818">
    <property type="entry name" value="DJ-1/PfpI"/>
</dbReference>
<evidence type="ECO:0000259" key="2">
    <source>
        <dbReference type="Pfam" id="PF01965"/>
    </source>
</evidence>
<keyword evidence="1" id="KW-0677">Repeat</keyword>
<organism evidence="3 4">
    <name type="scientific">Cavenderia fasciculata</name>
    <name type="common">Slime mold</name>
    <name type="synonym">Dictyostelium fasciculatum</name>
    <dbReference type="NCBI Taxonomy" id="261658"/>
    <lineage>
        <taxon>Eukaryota</taxon>
        <taxon>Amoebozoa</taxon>
        <taxon>Evosea</taxon>
        <taxon>Eumycetozoa</taxon>
        <taxon>Dictyostelia</taxon>
        <taxon>Acytosteliales</taxon>
        <taxon>Cavenderiaceae</taxon>
        <taxon>Cavenderia</taxon>
    </lineage>
</organism>
<dbReference type="CDD" id="cd03135">
    <property type="entry name" value="GATase1_DJ-1"/>
    <property type="match status" value="1"/>
</dbReference>
<dbReference type="OMA" id="CGHEKAQ"/>
<protein>
    <submittedName>
        <fullName evidence="3">DJ-1/ThiJ/PfpI family protein</fullName>
    </submittedName>
</protein>
<dbReference type="GO" id="GO:1903189">
    <property type="term" value="P:glyoxal metabolic process"/>
    <property type="evidence" value="ECO:0007669"/>
    <property type="project" value="TreeGrafter"/>
</dbReference>
<reference evidence="4" key="1">
    <citation type="journal article" date="2011" name="Genome Res.">
        <title>Phylogeny-wide analysis of social amoeba genomes highlights ancient origins for complex intercellular communication.</title>
        <authorList>
            <person name="Heidel A.J."/>
            <person name="Lawal H.M."/>
            <person name="Felder M."/>
            <person name="Schilde C."/>
            <person name="Helps N.R."/>
            <person name="Tunggal B."/>
            <person name="Rivero F."/>
            <person name="John U."/>
            <person name="Schleicher M."/>
            <person name="Eichinger L."/>
            <person name="Platzer M."/>
            <person name="Noegel A.A."/>
            <person name="Schaap P."/>
            <person name="Gloeckner G."/>
        </authorList>
    </citation>
    <scope>NUCLEOTIDE SEQUENCE [LARGE SCALE GENOMIC DNA]</scope>
    <source>
        <strain evidence="4">SH3</strain>
    </source>
</reference>
<dbReference type="EMBL" id="GL883010">
    <property type="protein sequence ID" value="EGG21784.1"/>
    <property type="molecule type" value="Genomic_DNA"/>
</dbReference>
<dbReference type="NCBIfam" id="TIGR01383">
    <property type="entry name" value="not_thiJ"/>
    <property type="match status" value="1"/>
</dbReference>
<dbReference type="RefSeq" id="XP_004359634.1">
    <property type="nucleotide sequence ID" value="XM_004359577.1"/>
</dbReference>
<gene>
    <name evidence="3" type="ORF">DFA_01670</name>
</gene>
<dbReference type="AlphaFoldDB" id="F4PU16"/>
<accession>F4PU16</accession>
<dbReference type="OrthoDB" id="543156at2759"/>
<dbReference type="InterPro" id="IPR029062">
    <property type="entry name" value="Class_I_gatase-like"/>
</dbReference>
<dbReference type="InterPro" id="IPR050325">
    <property type="entry name" value="Prot/Nucl_acid_deglycase"/>
</dbReference>
<dbReference type="Proteomes" id="UP000007797">
    <property type="component" value="Unassembled WGS sequence"/>
</dbReference>
<keyword evidence="4" id="KW-1185">Reference proteome</keyword>
<proteinExistence type="predicted"/>
<evidence type="ECO:0000313" key="3">
    <source>
        <dbReference type="EMBL" id="EGG21784.1"/>
    </source>
</evidence>
<dbReference type="PANTHER" id="PTHR48094">
    <property type="entry name" value="PROTEIN/NUCLEIC ACID DEGLYCASE DJ-1-RELATED"/>
    <property type="match status" value="1"/>
</dbReference>
<dbReference type="GO" id="GO:0005737">
    <property type="term" value="C:cytoplasm"/>
    <property type="evidence" value="ECO:0007669"/>
    <property type="project" value="TreeGrafter"/>
</dbReference>